<sequence length="10" mass="1120">NEKDNAISTE</sequence>
<name>A0ABD2D9P4_DAUMA</name>
<dbReference type="Proteomes" id="UP001610411">
    <property type="component" value="Unassembled WGS sequence"/>
</dbReference>
<dbReference type="EMBL" id="JBFSEQ010000012">
    <property type="protein sequence ID" value="KAL2763657.1"/>
    <property type="molecule type" value="Genomic_DNA"/>
</dbReference>
<evidence type="ECO:0000313" key="2">
    <source>
        <dbReference type="Proteomes" id="UP001610411"/>
    </source>
</evidence>
<protein>
    <submittedName>
        <fullName evidence="1">Semenogelin-2</fullName>
    </submittedName>
</protein>
<keyword evidence="2" id="KW-1185">Reference proteome</keyword>
<evidence type="ECO:0000313" key="1">
    <source>
        <dbReference type="EMBL" id="KAL2763657.1"/>
    </source>
</evidence>
<feature type="non-terminal residue" evidence="1">
    <location>
        <position position="1"/>
    </location>
</feature>
<organism evidence="1 2">
    <name type="scientific">Daubentonia madagascariensis</name>
    <name type="common">Aye-aye</name>
    <name type="synonym">Sciurus madagascariensis</name>
    <dbReference type="NCBI Taxonomy" id="31869"/>
    <lineage>
        <taxon>Eukaryota</taxon>
        <taxon>Metazoa</taxon>
        <taxon>Chordata</taxon>
        <taxon>Craniata</taxon>
        <taxon>Vertebrata</taxon>
        <taxon>Euteleostomi</taxon>
        <taxon>Mammalia</taxon>
        <taxon>Eutheria</taxon>
        <taxon>Euarchontoglires</taxon>
        <taxon>Primates</taxon>
        <taxon>Strepsirrhini</taxon>
        <taxon>Chiromyiformes</taxon>
        <taxon>Daubentoniidae</taxon>
        <taxon>Daubentonia</taxon>
    </lineage>
</organism>
<feature type="non-terminal residue" evidence="1">
    <location>
        <position position="10"/>
    </location>
</feature>
<accession>A0ABD2D9P4</accession>
<comment type="caution">
    <text evidence="1">The sequence shown here is derived from an EMBL/GenBank/DDBJ whole genome shotgun (WGS) entry which is preliminary data.</text>
</comment>
<proteinExistence type="predicted"/>
<reference evidence="1 2" key="1">
    <citation type="journal article" date="2024" name="G3 (Bethesda)">
        <title>A hybrid genome assembly of the endangered aye-aye (Daubentonia madagascariensis).</title>
        <authorList>
            <person name="Versoza C.J."/>
            <person name="Pfeifer S.P."/>
        </authorList>
    </citation>
    <scope>NUCLEOTIDE SEQUENCE [LARGE SCALE GENOMIC DNA]</scope>
    <source>
        <strain evidence="1">6821</strain>
    </source>
</reference>
<gene>
    <name evidence="1" type="ORF">WCI35_029227</name>
</gene>